<dbReference type="InterPro" id="IPR007750">
    <property type="entry name" value="DUF674"/>
</dbReference>
<keyword evidence="2" id="KW-1185">Reference proteome</keyword>
<dbReference type="PANTHER" id="PTHR33103:SF56">
    <property type="entry name" value="DUF674 FAMILY PROTEIN"/>
    <property type="match status" value="1"/>
</dbReference>
<dbReference type="OrthoDB" id="2014278at2759"/>
<evidence type="ECO:0000313" key="1">
    <source>
        <dbReference type="EMBL" id="CAA7033602.1"/>
    </source>
</evidence>
<accession>A0A6D2ISY7</accession>
<comment type="caution">
    <text evidence="1">The sequence shown here is derived from an EMBL/GenBank/DDBJ whole genome shotgun (WGS) entry which is preliminary data.</text>
</comment>
<proteinExistence type="predicted"/>
<evidence type="ECO:0008006" key="3">
    <source>
        <dbReference type="Google" id="ProtNLM"/>
    </source>
</evidence>
<protein>
    <recommendedName>
        <fullName evidence="3">DUF674 domain-containing protein</fullName>
    </recommendedName>
</protein>
<dbReference type="Proteomes" id="UP000467841">
    <property type="component" value="Unassembled WGS sequence"/>
</dbReference>
<sequence>MAKTAKFSLKLLIDEEKNKVVFAEACQDFVDTLFSLLTLPMGTIARLLEKHQKLPQALGCYKNLNASVANLGIDNFQTEVCKTMLMYPKSKKEVHCRKLKLNMDDTAHSSKFFVCPKFYKHDSCSRYYSNFTTSKCSCGGYMTKEVRVPEELQAGYQVGNGVDGVFVCCRSSFIVTDDLKVTLNSIGAIANVLKDLGYQGFRDMQEMIIQVGFQEVVALLGCLFTTNAPLTYSFLRKDIVTLTDATLSPSVQEIGHEQVQPGFQVKVFVRKCDRKILYVESSEDFIDSLLTFLVLPLEMAWSFSDDNTILECVRNLHRSEARRALTPDFSELPDYYPCRNRLLDIKTSPLPKFECCIPKDSDYCSVFNFTRPINLEWHMLPQDTVIVSSKDKYDDLMRYTDGFLRRGTKFIVSDDLLVTTMNSSSTIELLRKNQVDISDIEELAISISKAELISILRASLISSSALTKGLSNFLTRKPKEET</sequence>
<gene>
    <name evidence="1" type="ORF">MERR_LOCUS20837</name>
</gene>
<name>A0A6D2ISY7_9BRAS</name>
<reference evidence="1" key="1">
    <citation type="submission" date="2020-01" db="EMBL/GenBank/DDBJ databases">
        <authorList>
            <person name="Mishra B."/>
        </authorList>
    </citation>
    <scope>NUCLEOTIDE SEQUENCE [LARGE SCALE GENOMIC DNA]</scope>
</reference>
<dbReference type="Pfam" id="PF05056">
    <property type="entry name" value="DUF674"/>
    <property type="match status" value="1"/>
</dbReference>
<dbReference type="EMBL" id="CACVBM020001135">
    <property type="protein sequence ID" value="CAA7033602.1"/>
    <property type="molecule type" value="Genomic_DNA"/>
</dbReference>
<dbReference type="PANTHER" id="PTHR33103">
    <property type="entry name" value="OS01G0153900 PROTEIN"/>
    <property type="match status" value="1"/>
</dbReference>
<dbReference type="AlphaFoldDB" id="A0A6D2ISY7"/>
<organism evidence="1 2">
    <name type="scientific">Microthlaspi erraticum</name>
    <dbReference type="NCBI Taxonomy" id="1685480"/>
    <lineage>
        <taxon>Eukaryota</taxon>
        <taxon>Viridiplantae</taxon>
        <taxon>Streptophyta</taxon>
        <taxon>Embryophyta</taxon>
        <taxon>Tracheophyta</taxon>
        <taxon>Spermatophyta</taxon>
        <taxon>Magnoliopsida</taxon>
        <taxon>eudicotyledons</taxon>
        <taxon>Gunneridae</taxon>
        <taxon>Pentapetalae</taxon>
        <taxon>rosids</taxon>
        <taxon>malvids</taxon>
        <taxon>Brassicales</taxon>
        <taxon>Brassicaceae</taxon>
        <taxon>Coluteocarpeae</taxon>
        <taxon>Microthlaspi</taxon>
    </lineage>
</organism>
<evidence type="ECO:0000313" key="2">
    <source>
        <dbReference type="Proteomes" id="UP000467841"/>
    </source>
</evidence>